<dbReference type="AlphaFoldDB" id="A0A485KEW4"/>
<organism evidence="2 3">
    <name type="scientific">Aphanomyces stellatus</name>
    <dbReference type="NCBI Taxonomy" id="120398"/>
    <lineage>
        <taxon>Eukaryota</taxon>
        <taxon>Sar</taxon>
        <taxon>Stramenopiles</taxon>
        <taxon>Oomycota</taxon>
        <taxon>Saprolegniomycetes</taxon>
        <taxon>Saprolegniales</taxon>
        <taxon>Verrucalvaceae</taxon>
        <taxon>Aphanomyces</taxon>
    </lineage>
</organism>
<evidence type="ECO:0000313" key="3">
    <source>
        <dbReference type="Proteomes" id="UP000332933"/>
    </source>
</evidence>
<dbReference type="Proteomes" id="UP000332933">
    <property type="component" value="Unassembled WGS sequence"/>
</dbReference>
<reference evidence="2 3" key="1">
    <citation type="submission" date="2019-03" db="EMBL/GenBank/DDBJ databases">
        <authorList>
            <person name="Gaulin E."/>
            <person name="Dumas B."/>
        </authorList>
    </citation>
    <scope>NUCLEOTIDE SEQUENCE [LARGE SCALE GENOMIC DNA]</scope>
    <source>
        <strain evidence="2">CBS 568.67</strain>
    </source>
</reference>
<sequence length="119" mass="13507">MGSYVVERHISHALYGGVWLCRYKGRQSAVKRCEIIAHSSSSLTCVEDMEYIRADIESEKSVNVELAKHRHKHILHMDDHFERDGFQHLVCSDVDGCVCRLAKLARCVPGHTLPAHEVP</sequence>
<dbReference type="EMBL" id="CAADRA010003594">
    <property type="protein sequence ID" value="VFT83983.1"/>
    <property type="molecule type" value="Genomic_DNA"/>
</dbReference>
<protein>
    <submittedName>
        <fullName evidence="2">Aste57867_7035 protein</fullName>
    </submittedName>
</protein>
<keyword evidence="3" id="KW-1185">Reference proteome</keyword>
<name>A0A485KEW4_9STRA</name>
<dbReference type="InterPro" id="IPR011009">
    <property type="entry name" value="Kinase-like_dom_sf"/>
</dbReference>
<dbReference type="Gene3D" id="3.30.200.20">
    <property type="entry name" value="Phosphorylase Kinase, domain 1"/>
    <property type="match status" value="1"/>
</dbReference>
<evidence type="ECO:0000313" key="2">
    <source>
        <dbReference type="EMBL" id="VFT83983.1"/>
    </source>
</evidence>
<dbReference type="OrthoDB" id="193931at2759"/>
<dbReference type="EMBL" id="VJMH01003582">
    <property type="protein sequence ID" value="KAF0705475.1"/>
    <property type="molecule type" value="Genomic_DNA"/>
</dbReference>
<gene>
    <name evidence="2" type="primary">Aste57867_7035</name>
    <name evidence="1" type="ORF">As57867_007012</name>
    <name evidence="2" type="ORF">ASTE57867_7035</name>
</gene>
<proteinExistence type="predicted"/>
<evidence type="ECO:0000313" key="1">
    <source>
        <dbReference type="EMBL" id="KAF0705475.1"/>
    </source>
</evidence>
<reference evidence="1" key="2">
    <citation type="submission" date="2019-06" db="EMBL/GenBank/DDBJ databases">
        <title>Genomics analysis of Aphanomyces spp. identifies a new class of oomycete effector associated with host adaptation.</title>
        <authorList>
            <person name="Gaulin E."/>
        </authorList>
    </citation>
    <scope>NUCLEOTIDE SEQUENCE</scope>
    <source>
        <strain evidence="1">CBS 578.67</strain>
    </source>
</reference>
<dbReference type="SUPFAM" id="SSF56112">
    <property type="entry name" value="Protein kinase-like (PK-like)"/>
    <property type="match status" value="1"/>
</dbReference>
<accession>A0A485KEW4</accession>